<evidence type="ECO:0000313" key="1">
    <source>
        <dbReference type="EMBL" id="CAG8695448.1"/>
    </source>
</evidence>
<keyword evidence="2" id="KW-1185">Reference proteome</keyword>
<comment type="caution">
    <text evidence="1">The sequence shown here is derived from an EMBL/GenBank/DDBJ whole genome shotgun (WGS) entry which is preliminary data.</text>
</comment>
<sequence length="113" mass="12952">MGYWFLLVEHKDNNLKMVLFLLLDLSEKYPETQAIFERNSSVGGKTLCRYYKGNKRPKIIVSISTDVVILNKVARLNKCPLKSSLVRVSQKLPKVLDNNEDAIFCVIISDYIS</sequence>
<dbReference type="EMBL" id="CAJVPY010008414">
    <property type="protein sequence ID" value="CAG8695448.1"/>
    <property type="molecule type" value="Genomic_DNA"/>
</dbReference>
<protein>
    <submittedName>
        <fullName evidence="1">21432_t:CDS:1</fullName>
    </submittedName>
</protein>
<name>A0A9N9EZZ1_9GLOM</name>
<dbReference type="AlphaFoldDB" id="A0A9N9EZZ1"/>
<gene>
    <name evidence="1" type="ORF">DERYTH_LOCUS12645</name>
</gene>
<evidence type="ECO:0000313" key="2">
    <source>
        <dbReference type="Proteomes" id="UP000789405"/>
    </source>
</evidence>
<feature type="non-terminal residue" evidence="1">
    <location>
        <position position="113"/>
    </location>
</feature>
<reference evidence="1" key="1">
    <citation type="submission" date="2021-06" db="EMBL/GenBank/DDBJ databases">
        <authorList>
            <person name="Kallberg Y."/>
            <person name="Tangrot J."/>
            <person name="Rosling A."/>
        </authorList>
    </citation>
    <scope>NUCLEOTIDE SEQUENCE</scope>
    <source>
        <strain evidence="1">MA453B</strain>
    </source>
</reference>
<accession>A0A9N9EZZ1</accession>
<organism evidence="1 2">
    <name type="scientific">Dentiscutata erythropus</name>
    <dbReference type="NCBI Taxonomy" id="1348616"/>
    <lineage>
        <taxon>Eukaryota</taxon>
        <taxon>Fungi</taxon>
        <taxon>Fungi incertae sedis</taxon>
        <taxon>Mucoromycota</taxon>
        <taxon>Glomeromycotina</taxon>
        <taxon>Glomeromycetes</taxon>
        <taxon>Diversisporales</taxon>
        <taxon>Gigasporaceae</taxon>
        <taxon>Dentiscutata</taxon>
    </lineage>
</organism>
<dbReference type="Proteomes" id="UP000789405">
    <property type="component" value="Unassembled WGS sequence"/>
</dbReference>
<proteinExistence type="predicted"/>